<sequence length="201" mass="22779">MKVFAFDALIDFTLLLFLFSVPIEAKPLLPDINELGFDEEASDKLSQALIAKKSAIGDPSLEISRQNSRAVNYGPNEAVKLIPSFFSSIAKPVKKYENSEIEFAERIFHQPNISPIEKPMNILVKTGEGKMFTINVSRETTLDKLKEKIESITGIARNAQRLMFNGQMLEKNRTLDEYNLNDSSIVYVIDISYRLKPFQTI</sequence>
<dbReference type="InterPro" id="IPR000626">
    <property type="entry name" value="Ubiquitin-like_dom"/>
</dbReference>
<protein>
    <recommendedName>
        <fullName evidence="2">Ubiquitin-like domain-containing protein</fullName>
    </recommendedName>
</protein>
<dbReference type="SUPFAM" id="SSF54236">
    <property type="entry name" value="Ubiquitin-like"/>
    <property type="match status" value="1"/>
</dbReference>
<keyword evidence="4" id="KW-1185">Reference proteome</keyword>
<dbReference type="AlphaFoldDB" id="A0A3S3P8D7"/>
<dbReference type="Proteomes" id="UP000285301">
    <property type="component" value="Unassembled WGS sequence"/>
</dbReference>
<proteinExistence type="predicted"/>
<dbReference type="OrthoDB" id="1885901at2759"/>
<evidence type="ECO:0000259" key="2">
    <source>
        <dbReference type="PROSITE" id="PS50053"/>
    </source>
</evidence>
<gene>
    <name evidence="3" type="ORF">B4U79_15053</name>
</gene>
<dbReference type="EMBL" id="NCKU01002230">
    <property type="protein sequence ID" value="RWS10087.1"/>
    <property type="molecule type" value="Genomic_DNA"/>
</dbReference>
<dbReference type="InterPro" id="IPR019956">
    <property type="entry name" value="Ubiquitin_dom"/>
</dbReference>
<keyword evidence="1" id="KW-0732">Signal</keyword>
<dbReference type="PROSITE" id="PS50053">
    <property type="entry name" value="UBIQUITIN_2"/>
    <property type="match status" value="1"/>
</dbReference>
<evidence type="ECO:0000313" key="3">
    <source>
        <dbReference type="EMBL" id="RWS10087.1"/>
    </source>
</evidence>
<feature type="domain" description="Ubiquitin-like" evidence="2">
    <location>
        <begin position="120"/>
        <end position="189"/>
    </location>
</feature>
<name>A0A3S3P8D7_9ACAR</name>
<evidence type="ECO:0000256" key="1">
    <source>
        <dbReference type="SAM" id="SignalP"/>
    </source>
</evidence>
<dbReference type="Pfam" id="PF00240">
    <property type="entry name" value="ubiquitin"/>
    <property type="match status" value="1"/>
</dbReference>
<dbReference type="PRINTS" id="PR00348">
    <property type="entry name" value="UBIQUITIN"/>
</dbReference>
<comment type="caution">
    <text evidence="3">The sequence shown here is derived from an EMBL/GenBank/DDBJ whole genome shotgun (WGS) entry which is preliminary data.</text>
</comment>
<dbReference type="InterPro" id="IPR029071">
    <property type="entry name" value="Ubiquitin-like_domsf"/>
</dbReference>
<organism evidence="3 4">
    <name type="scientific">Dinothrombium tinctorium</name>
    <dbReference type="NCBI Taxonomy" id="1965070"/>
    <lineage>
        <taxon>Eukaryota</taxon>
        <taxon>Metazoa</taxon>
        <taxon>Ecdysozoa</taxon>
        <taxon>Arthropoda</taxon>
        <taxon>Chelicerata</taxon>
        <taxon>Arachnida</taxon>
        <taxon>Acari</taxon>
        <taxon>Acariformes</taxon>
        <taxon>Trombidiformes</taxon>
        <taxon>Prostigmata</taxon>
        <taxon>Anystina</taxon>
        <taxon>Parasitengona</taxon>
        <taxon>Trombidioidea</taxon>
        <taxon>Trombidiidae</taxon>
        <taxon>Dinothrombium</taxon>
    </lineage>
</organism>
<dbReference type="SMART" id="SM00213">
    <property type="entry name" value="UBQ"/>
    <property type="match status" value="1"/>
</dbReference>
<reference evidence="3 4" key="1">
    <citation type="journal article" date="2018" name="Gigascience">
        <title>Genomes of trombidid mites reveal novel predicted allergens and laterally-transferred genes associated with secondary metabolism.</title>
        <authorList>
            <person name="Dong X."/>
            <person name="Chaisiri K."/>
            <person name="Xia D."/>
            <person name="Armstrong S.D."/>
            <person name="Fang Y."/>
            <person name="Donnelly M.J."/>
            <person name="Kadowaki T."/>
            <person name="McGarry J.W."/>
            <person name="Darby A.C."/>
            <person name="Makepeace B.L."/>
        </authorList>
    </citation>
    <scope>NUCLEOTIDE SEQUENCE [LARGE SCALE GENOMIC DNA]</scope>
    <source>
        <strain evidence="3">UoL-WK</strain>
    </source>
</reference>
<dbReference type="Gene3D" id="3.10.20.90">
    <property type="entry name" value="Phosphatidylinositol 3-kinase Catalytic Subunit, Chain A, domain 1"/>
    <property type="match status" value="1"/>
</dbReference>
<accession>A0A3S3P8D7</accession>
<feature type="chain" id="PRO_5018755528" description="Ubiquitin-like domain-containing protein" evidence="1">
    <location>
        <begin position="26"/>
        <end position="201"/>
    </location>
</feature>
<dbReference type="STRING" id="1965070.A0A3S3P8D7"/>
<dbReference type="CDD" id="cd17039">
    <property type="entry name" value="Ubl_ubiquitin_like"/>
    <property type="match status" value="1"/>
</dbReference>
<feature type="signal peptide" evidence="1">
    <location>
        <begin position="1"/>
        <end position="25"/>
    </location>
</feature>
<dbReference type="PANTHER" id="PTHR10666">
    <property type="entry name" value="UBIQUITIN"/>
    <property type="match status" value="1"/>
</dbReference>
<evidence type="ECO:0000313" key="4">
    <source>
        <dbReference type="Proteomes" id="UP000285301"/>
    </source>
</evidence>
<dbReference type="InterPro" id="IPR050158">
    <property type="entry name" value="Ubiquitin_ubiquitin-like"/>
</dbReference>